<feature type="region of interest" description="Disordered" evidence="1">
    <location>
        <begin position="44"/>
        <end position="82"/>
    </location>
</feature>
<dbReference type="EMBL" id="CP092884">
    <property type="protein sequence ID" value="UYV82882.1"/>
    <property type="molecule type" value="Genomic_DNA"/>
</dbReference>
<dbReference type="Proteomes" id="UP001235939">
    <property type="component" value="Chromosome 22"/>
</dbReference>
<organism evidence="2 3">
    <name type="scientific">Cordylochernes scorpioides</name>
    <dbReference type="NCBI Taxonomy" id="51811"/>
    <lineage>
        <taxon>Eukaryota</taxon>
        <taxon>Metazoa</taxon>
        <taxon>Ecdysozoa</taxon>
        <taxon>Arthropoda</taxon>
        <taxon>Chelicerata</taxon>
        <taxon>Arachnida</taxon>
        <taxon>Pseudoscorpiones</taxon>
        <taxon>Cheliferoidea</taxon>
        <taxon>Chernetidae</taxon>
        <taxon>Cordylochernes</taxon>
    </lineage>
</organism>
<keyword evidence="3" id="KW-1185">Reference proteome</keyword>
<gene>
    <name evidence="2" type="ORF">LAZ67_22001220</name>
</gene>
<accession>A0ABY6LR82</accession>
<sequence>MHETKGRHKLEPRYEGPFLVLERTGENSLPALRYQKWWRIHNDGRRCSKGQSQGRYPVGDDTGGAVTKIPTNPPQKDNDEVD</sequence>
<evidence type="ECO:0000313" key="3">
    <source>
        <dbReference type="Proteomes" id="UP001235939"/>
    </source>
</evidence>
<reference evidence="2 3" key="1">
    <citation type="submission" date="2022-03" db="EMBL/GenBank/DDBJ databases">
        <title>A chromosomal length assembly of Cordylochernes scorpioides.</title>
        <authorList>
            <person name="Zeh D."/>
            <person name="Zeh J."/>
        </authorList>
    </citation>
    <scope>NUCLEOTIDE SEQUENCE [LARGE SCALE GENOMIC DNA]</scope>
    <source>
        <strain evidence="2">IN4F17</strain>
        <tissue evidence="2">Whole Body</tissue>
    </source>
</reference>
<evidence type="ECO:0000313" key="2">
    <source>
        <dbReference type="EMBL" id="UYV82882.1"/>
    </source>
</evidence>
<proteinExistence type="predicted"/>
<name>A0ABY6LR82_9ARAC</name>
<protein>
    <submittedName>
        <fullName evidence="2">Uncharacterized protein</fullName>
    </submittedName>
</protein>
<evidence type="ECO:0000256" key="1">
    <source>
        <dbReference type="SAM" id="MobiDB-lite"/>
    </source>
</evidence>